<evidence type="ECO:0000313" key="2">
    <source>
        <dbReference type="EMBL" id="ROT63853.1"/>
    </source>
</evidence>
<organism evidence="2 3">
    <name type="scientific">Penaeus vannamei</name>
    <name type="common">Whiteleg shrimp</name>
    <name type="synonym">Litopenaeus vannamei</name>
    <dbReference type="NCBI Taxonomy" id="6689"/>
    <lineage>
        <taxon>Eukaryota</taxon>
        <taxon>Metazoa</taxon>
        <taxon>Ecdysozoa</taxon>
        <taxon>Arthropoda</taxon>
        <taxon>Crustacea</taxon>
        <taxon>Multicrustacea</taxon>
        <taxon>Malacostraca</taxon>
        <taxon>Eumalacostraca</taxon>
        <taxon>Eucarida</taxon>
        <taxon>Decapoda</taxon>
        <taxon>Dendrobranchiata</taxon>
        <taxon>Penaeoidea</taxon>
        <taxon>Penaeidae</taxon>
        <taxon>Penaeus</taxon>
    </lineage>
</organism>
<evidence type="ECO:0000256" key="1">
    <source>
        <dbReference type="SAM" id="MobiDB-lite"/>
    </source>
</evidence>
<dbReference type="Proteomes" id="UP000283509">
    <property type="component" value="Unassembled WGS sequence"/>
</dbReference>
<protein>
    <submittedName>
        <fullName evidence="2">Uncharacterized protein</fullName>
    </submittedName>
</protein>
<feature type="region of interest" description="Disordered" evidence="1">
    <location>
        <begin position="574"/>
        <end position="597"/>
    </location>
</feature>
<comment type="caution">
    <text evidence="2">The sequence shown here is derived from an EMBL/GenBank/DDBJ whole genome shotgun (WGS) entry which is preliminary data.</text>
</comment>
<feature type="compositionally biased region" description="Polar residues" evidence="1">
    <location>
        <begin position="76"/>
        <end position="90"/>
    </location>
</feature>
<feature type="compositionally biased region" description="Polar residues" evidence="1">
    <location>
        <begin position="141"/>
        <end position="152"/>
    </location>
</feature>
<feature type="region of interest" description="Disordered" evidence="1">
    <location>
        <begin position="140"/>
        <end position="168"/>
    </location>
</feature>
<evidence type="ECO:0000313" key="3">
    <source>
        <dbReference type="Proteomes" id="UP000283509"/>
    </source>
</evidence>
<feature type="region of interest" description="Disordered" evidence="1">
    <location>
        <begin position="436"/>
        <end position="457"/>
    </location>
</feature>
<feature type="region of interest" description="Disordered" evidence="1">
    <location>
        <begin position="743"/>
        <end position="780"/>
    </location>
</feature>
<dbReference type="AlphaFoldDB" id="A0A3R7MK65"/>
<reference evidence="2 3" key="2">
    <citation type="submission" date="2019-01" db="EMBL/GenBank/DDBJ databases">
        <title>The decoding of complex shrimp genome reveals the adaptation for benthos swimmer, frequently molting mechanism and breeding impact on genome.</title>
        <authorList>
            <person name="Sun Y."/>
            <person name="Gao Y."/>
            <person name="Yu Y."/>
        </authorList>
    </citation>
    <scope>NUCLEOTIDE SEQUENCE [LARGE SCALE GENOMIC DNA]</scope>
    <source>
        <tissue evidence="2">Muscle</tissue>
    </source>
</reference>
<feature type="region of interest" description="Disordered" evidence="1">
    <location>
        <begin position="232"/>
        <end position="299"/>
    </location>
</feature>
<feature type="compositionally biased region" description="Polar residues" evidence="1">
    <location>
        <begin position="743"/>
        <end position="768"/>
    </location>
</feature>
<name>A0A3R7MK65_PENVA</name>
<reference evidence="2 3" key="1">
    <citation type="submission" date="2018-04" db="EMBL/GenBank/DDBJ databases">
        <authorList>
            <person name="Zhang X."/>
            <person name="Yuan J."/>
            <person name="Li F."/>
            <person name="Xiang J."/>
        </authorList>
    </citation>
    <scope>NUCLEOTIDE SEQUENCE [LARGE SCALE GENOMIC DNA]</scope>
    <source>
        <tissue evidence="2">Muscle</tissue>
    </source>
</reference>
<proteinExistence type="predicted"/>
<accession>A0A3R7MK65</accession>
<sequence>MECMTILTHPFQSLLIPSRETWLTYNRELIRQTPAGRGADPTRVTGGVVRSAKVILIHQDVCGRPLAGTGCRGFWSNKSAPPSRSETTKASPPETPDDSRPALPLLRPEATPGRNGDEGGGAFQIKGTFFEGWLVRRTQGRETTASPDQNNGRGELPPGREPFSLSPSWSSRAAKAVGHRLTAVKAAHPHTRLLPAIPLRTLELCKAKGKPRLCSPPLRLLLLFSLHRKQRYATPTPGNTPHSLGRWRAAREKPGSRSRPTPLHRHRSAPGSTAGPEGEPAPARLSKLHPPTMPNDASVPRGLRLARVFQPESPRREQGCPERRGLHRVSRAARGGRASGMPGGPAARATAPCAEPGCSGAGAARPDHPKCARLRTTFVLTQGSVARNAAGRDQSFKSPHERRAGASLIRARSSWRHSAPLRHVFVSALARDCGAHGNGVQDRTEAQSSRRKKSARAHAQLCRSVTEQRSVRLMASYPQVWLTRLAAGQKCRDAPRRPGQSSLGHQHRAGARALARTSARLETVPALAAGAPSPPPPPVFVHPRPLTERWRIRKGARRPRGSPAAAVCFWRGRNASSPSPCGAPQDPEVEERNDLPTTSPSKCAFIKMPPPSSPFSLRCAWPHQRESAESRPAFGGLFAQLKSPIVTITEEVEKSERKEGQAGRRRAGRAARAAASCPPFFDREGGALFIRPNPRHRSRKGPARHILGELQKVTLPSGRPLPRPCPYQTLDCRLTTFLLEGTSRSDPAQTTVAPGTDRIQSTEMSTPRSAEPSGYSEPPGANGMAAPSICYVRRVSAHHRLFLLREHGASAPSAGTDCEDSDAATFRRFRRHARKRPPDSVRMLIGWIHMSHHPHTARLPRLLTAPERRALTSPRIRP</sequence>
<feature type="region of interest" description="Disordered" evidence="1">
    <location>
        <begin position="74"/>
        <end position="122"/>
    </location>
</feature>
<gene>
    <name evidence="2" type="ORF">C7M84_018234</name>
</gene>
<keyword evidence="3" id="KW-1185">Reference proteome</keyword>
<dbReference type="EMBL" id="QCYY01003364">
    <property type="protein sequence ID" value="ROT63853.1"/>
    <property type="molecule type" value="Genomic_DNA"/>
</dbReference>